<sequence length="78" mass="8765">MIGGVLVAGAAAPKLVTAEMVKRMKPGAAIVDVAIDQAGVSKPRMRRHTVIQPISWMMWCTIVWQICRVRWPERQPLR</sequence>
<evidence type="ECO:0000259" key="1">
    <source>
        <dbReference type="Pfam" id="PF01262"/>
    </source>
</evidence>
<dbReference type="Gene3D" id="3.40.50.720">
    <property type="entry name" value="NAD(P)-binding Rossmann-like Domain"/>
    <property type="match status" value="1"/>
</dbReference>
<gene>
    <name evidence="2" type="ORF">JCM19237_130</name>
</gene>
<accession>A0A090R2B3</accession>
<evidence type="ECO:0000313" key="3">
    <source>
        <dbReference type="Proteomes" id="UP000029227"/>
    </source>
</evidence>
<dbReference type="EC" id="1.4.1.1" evidence="2"/>
<organism evidence="2 3">
    <name type="scientific">Photobacterium aphoticum</name>
    <dbReference type="NCBI Taxonomy" id="754436"/>
    <lineage>
        <taxon>Bacteria</taxon>
        <taxon>Pseudomonadati</taxon>
        <taxon>Pseudomonadota</taxon>
        <taxon>Gammaproteobacteria</taxon>
        <taxon>Vibrionales</taxon>
        <taxon>Vibrionaceae</taxon>
        <taxon>Photobacterium</taxon>
    </lineage>
</organism>
<dbReference type="InterPro" id="IPR007698">
    <property type="entry name" value="AlaDH/PNT_NAD(H)-bd"/>
</dbReference>
<dbReference type="PANTHER" id="PTHR42795">
    <property type="entry name" value="ALANINE DEHYDROGENASE"/>
    <property type="match status" value="1"/>
</dbReference>
<proteinExistence type="predicted"/>
<protein>
    <submittedName>
        <fullName evidence="2">Alanine dehydrogenase</fullName>
        <ecNumber evidence="2">1.4.1.1</ecNumber>
    </submittedName>
</protein>
<name>A0A090R2B3_9GAMM</name>
<dbReference type="PANTHER" id="PTHR42795:SF1">
    <property type="entry name" value="ALANINE DEHYDROGENASE"/>
    <property type="match status" value="1"/>
</dbReference>
<feature type="domain" description="Alanine dehydrogenase/pyridine nucleotide transhydrogenase NAD(H)-binding" evidence="1">
    <location>
        <begin position="1"/>
        <end position="42"/>
    </location>
</feature>
<keyword evidence="2" id="KW-0560">Oxidoreductase</keyword>
<evidence type="ECO:0000313" key="2">
    <source>
        <dbReference type="EMBL" id="GAL08643.1"/>
    </source>
</evidence>
<dbReference type="GO" id="GO:0000286">
    <property type="term" value="F:alanine dehydrogenase activity"/>
    <property type="evidence" value="ECO:0007669"/>
    <property type="project" value="UniProtKB-EC"/>
</dbReference>
<comment type="caution">
    <text evidence="2">The sequence shown here is derived from an EMBL/GenBank/DDBJ whole genome shotgun (WGS) entry which is preliminary data.</text>
</comment>
<dbReference type="GO" id="GO:0006524">
    <property type="term" value="P:alanine catabolic process"/>
    <property type="evidence" value="ECO:0007669"/>
    <property type="project" value="TreeGrafter"/>
</dbReference>
<dbReference type="EMBL" id="BBMN01000029">
    <property type="protein sequence ID" value="GAL08643.1"/>
    <property type="molecule type" value="Genomic_DNA"/>
</dbReference>
<dbReference type="GO" id="GO:0005886">
    <property type="term" value="C:plasma membrane"/>
    <property type="evidence" value="ECO:0007669"/>
    <property type="project" value="TreeGrafter"/>
</dbReference>
<dbReference type="InterPro" id="IPR036291">
    <property type="entry name" value="NAD(P)-bd_dom_sf"/>
</dbReference>
<reference evidence="2 3" key="1">
    <citation type="journal article" date="2014" name="Genome Announc.">
        <title>Draft Genome Sequences of Two Vibrionaceae Species, Vibrio ponticus C121 and Photobacterium aphoticum C119, Isolated as Coral Reef Microbiota.</title>
        <authorList>
            <person name="Al-saari N."/>
            <person name="Meirelles P.M."/>
            <person name="Mino S."/>
            <person name="Suda W."/>
            <person name="Oshima K."/>
            <person name="Hattori M."/>
            <person name="Ohkuma M."/>
            <person name="Thompson F.L."/>
            <person name="Gomez-Gil B."/>
            <person name="Sawabe T."/>
            <person name="Sawabe T."/>
        </authorList>
    </citation>
    <scope>NUCLEOTIDE SEQUENCE [LARGE SCALE GENOMIC DNA]</scope>
    <source>
        <strain evidence="2 3">JCM 19237</strain>
    </source>
</reference>
<dbReference type="SUPFAM" id="SSF51735">
    <property type="entry name" value="NAD(P)-binding Rossmann-fold domains"/>
    <property type="match status" value="1"/>
</dbReference>
<dbReference type="STRING" id="754436.JCM19237_130"/>
<dbReference type="AlphaFoldDB" id="A0A090R2B3"/>
<dbReference type="Pfam" id="PF01262">
    <property type="entry name" value="AlaDh_PNT_C"/>
    <property type="match status" value="1"/>
</dbReference>
<dbReference type="eggNOG" id="COG0686">
    <property type="taxonomic scope" value="Bacteria"/>
</dbReference>
<dbReference type="Proteomes" id="UP000029227">
    <property type="component" value="Unassembled WGS sequence"/>
</dbReference>